<evidence type="ECO:0000313" key="2">
    <source>
        <dbReference type="EMBL" id="KAJ7030904.1"/>
    </source>
</evidence>
<feature type="compositionally biased region" description="Basic and acidic residues" evidence="1">
    <location>
        <begin position="35"/>
        <end position="44"/>
    </location>
</feature>
<feature type="region of interest" description="Disordered" evidence="1">
    <location>
        <begin position="1"/>
        <end position="46"/>
    </location>
</feature>
<feature type="compositionally biased region" description="Low complexity" evidence="1">
    <location>
        <begin position="78"/>
        <end position="113"/>
    </location>
</feature>
<name>A0AAD6SN20_9AGAR</name>
<feature type="compositionally biased region" description="Basic and acidic residues" evidence="1">
    <location>
        <begin position="19"/>
        <end position="28"/>
    </location>
</feature>
<feature type="region of interest" description="Disordered" evidence="1">
    <location>
        <begin position="77"/>
        <end position="130"/>
    </location>
</feature>
<organism evidence="2 3">
    <name type="scientific">Mycena alexandri</name>
    <dbReference type="NCBI Taxonomy" id="1745969"/>
    <lineage>
        <taxon>Eukaryota</taxon>
        <taxon>Fungi</taxon>
        <taxon>Dikarya</taxon>
        <taxon>Basidiomycota</taxon>
        <taxon>Agaricomycotina</taxon>
        <taxon>Agaricomycetes</taxon>
        <taxon>Agaricomycetidae</taxon>
        <taxon>Agaricales</taxon>
        <taxon>Marasmiineae</taxon>
        <taxon>Mycenaceae</taxon>
        <taxon>Mycena</taxon>
    </lineage>
</organism>
<gene>
    <name evidence="2" type="ORF">C8F04DRAFT_1365203</name>
</gene>
<comment type="caution">
    <text evidence="2">The sequence shown here is derived from an EMBL/GenBank/DDBJ whole genome shotgun (WGS) entry which is preliminary data.</text>
</comment>
<accession>A0AAD6SN20</accession>
<evidence type="ECO:0000256" key="1">
    <source>
        <dbReference type="SAM" id="MobiDB-lite"/>
    </source>
</evidence>
<evidence type="ECO:0000313" key="3">
    <source>
        <dbReference type="Proteomes" id="UP001218188"/>
    </source>
</evidence>
<dbReference type="AlphaFoldDB" id="A0AAD6SN20"/>
<sequence>MTAVSHVVPPLPTTTLRLDPIEERLQRDAEEEEAQDRQQDEQLRRILASAPLMSELFTPEEEADFAEAIRQSNASFMSTLSTPSPSASLAAGPSTSRSTTSSTSHSAATRTSTLRPVYPAGKEPETRTTVNPARPKITTQMSATWMRKYRDDTAADAAAIKRGTFTPIFDIFDIYHYLPSTHSGPINLRRRAVVALDHCHQPPSSRRPATAKVPPGAKIQRKLEKGIPVFP</sequence>
<dbReference type="Proteomes" id="UP001218188">
    <property type="component" value="Unassembled WGS sequence"/>
</dbReference>
<reference evidence="2" key="1">
    <citation type="submission" date="2023-03" db="EMBL/GenBank/DDBJ databases">
        <title>Massive genome expansion in bonnet fungi (Mycena s.s.) driven by repeated elements and novel gene families across ecological guilds.</title>
        <authorList>
            <consortium name="Lawrence Berkeley National Laboratory"/>
            <person name="Harder C.B."/>
            <person name="Miyauchi S."/>
            <person name="Viragh M."/>
            <person name="Kuo A."/>
            <person name="Thoen E."/>
            <person name="Andreopoulos B."/>
            <person name="Lu D."/>
            <person name="Skrede I."/>
            <person name="Drula E."/>
            <person name="Henrissat B."/>
            <person name="Morin E."/>
            <person name="Kohler A."/>
            <person name="Barry K."/>
            <person name="LaButti K."/>
            <person name="Morin E."/>
            <person name="Salamov A."/>
            <person name="Lipzen A."/>
            <person name="Mereny Z."/>
            <person name="Hegedus B."/>
            <person name="Baldrian P."/>
            <person name="Stursova M."/>
            <person name="Weitz H."/>
            <person name="Taylor A."/>
            <person name="Grigoriev I.V."/>
            <person name="Nagy L.G."/>
            <person name="Martin F."/>
            <person name="Kauserud H."/>
        </authorList>
    </citation>
    <scope>NUCLEOTIDE SEQUENCE</scope>
    <source>
        <strain evidence="2">CBHHK200</strain>
    </source>
</reference>
<dbReference type="EMBL" id="JARJCM010000086">
    <property type="protein sequence ID" value="KAJ7030904.1"/>
    <property type="molecule type" value="Genomic_DNA"/>
</dbReference>
<proteinExistence type="predicted"/>
<feature type="region of interest" description="Disordered" evidence="1">
    <location>
        <begin position="200"/>
        <end position="231"/>
    </location>
</feature>
<keyword evidence="3" id="KW-1185">Reference proteome</keyword>
<protein>
    <submittedName>
        <fullName evidence="2">Uncharacterized protein</fullName>
    </submittedName>
</protein>